<dbReference type="Proteomes" id="UP001626537">
    <property type="component" value="Chromosome"/>
</dbReference>
<dbReference type="Pfam" id="PF05170">
    <property type="entry name" value="AsmA"/>
    <property type="match status" value="2"/>
</dbReference>
<accession>A0ABZ0I033</accession>
<dbReference type="PANTHER" id="PTHR30441:SF4">
    <property type="entry name" value="PROTEIN ASMA"/>
    <property type="match status" value="1"/>
</dbReference>
<gene>
    <name evidence="2" type="ORF">R0135_10275</name>
</gene>
<reference evidence="2 3" key="1">
    <citation type="submission" date="2023-10" db="EMBL/GenBank/DDBJ databases">
        <title>Two novel species belonging to the OM43/NOR5 clade.</title>
        <authorList>
            <person name="Park M."/>
        </authorList>
    </citation>
    <scope>NUCLEOTIDE SEQUENCE [LARGE SCALE GENOMIC DNA]</scope>
    <source>
        <strain evidence="2 3">IMCC43200</strain>
    </source>
</reference>
<dbReference type="EMBL" id="CP136864">
    <property type="protein sequence ID" value="WOJ92174.1"/>
    <property type="molecule type" value="Genomic_DNA"/>
</dbReference>
<dbReference type="InterPro" id="IPR007844">
    <property type="entry name" value="AsmA"/>
</dbReference>
<protein>
    <submittedName>
        <fullName evidence="2">AsmA family protein</fullName>
    </submittedName>
</protein>
<evidence type="ECO:0000313" key="2">
    <source>
        <dbReference type="EMBL" id="WOJ92174.1"/>
    </source>
</evidence>
<dbReference type="PANTHER" id="PTHR30441">
    <property type="entry name" value="DUF748 DOMAIN-CONTAINING PROTEIN"/>
    <property type="match status" value="1"/>
</dbReference>
<name>A0ABZ0I033_9GAMM</name>
<evidence type="ECO:0000313" key="3">
    <source>
        <dbReference type="Proteomes" id="UP001626537"/>
    </source>
</evidence>
<dbReference type="InterPro" id="IPR052894">
    <property type="entry name" value="AsmA-related"/>
</dbReference>
<feature type="domain" description="AsmA" evidence="1">
    <location>
        <begin position="347"/>
        <end position="516"/>
    </location>
</feature>
<proteinExistence type="predicted"/>
<sequence>MRVILWVLGIPVALLVLAAVLVPLFLDEQALVDIAADQLKAESGVELQVNGDIALSLFPKVALAAKNVSLDVPDSKTRIVAESLSAGVALMPLFRSSVEIDSINVDGLTLTSEAADEETAKAVAVDTTKLSKEELDQFYTRRAQARGKAQAEAAANVLAAPLALEIGEVSLRNIRVITVDSQGTPISELQLRQLAASDLNLDGRPVPLTVDIIIPSANEAPPMEIAIAGEFRTDLNAETLSLDSLNVRVTGATADPLTLGLSGEVALDTQIANLKLQLQTGELTGNGTLRFASFESPQIDADLALTELNPALLILAGPEASAEIADSPKDSGADMPLPLHALRMIDTRAKLQIDKVVLDAHELTDVSASLRIMDGVATLDPVSAQVHGGDIAFKAVFNGRYNLATLNTEGGVTGLDVAKAVSAMELGMQARGAANLEWSLTGSGSTSNTLSQSLTGPISFTTEEITLEGIAMEQMFCQGVALVNQDSLSAEFPVDTRFDALEAQIQLANGVATLDPLTAQLAAVGLQGKGTLNLESQDLRASFRAQLSAALGELDPACKINERYADLRWPVECKGNLAGDPASWCGVNTTEIVKDLAEGELKRKATDEAGKLFKKLFDRD</sequence>
<feature type="domain" description="AsmA" evidence="1">
    <location>
        <begin position="3"/>
        <end position="184"/>
    </location>
</feature>
<evidence type="ECO:0000259" key="1">
    <source>
        <dbReference type="Pfam" id="PF05170"/>
    </source>
</evidence>
<keyword evidence="3" id="KW-1185">Reference proteome</keyword>
<organism evidence="2 3">
    <name type="scientific">Congregibacter variabilis</name>
    <dbReference type="NCBI Taxonomy" id="3081200"/>
    <lineage>
        <taxon>Bacteria</taxon>
        <taxon>Pseudomonadati</taxon>
        <taxon>Pseudomonadota</taxon>
        <taxon>Gammaproteobacteria</taxon>
        <taxon>Cellvibrionales</taxon>
        <taxon>Halieaceae</taxon>
        <taxon>Congregibacter</taxon>
    </lineage>
</organism>
<dbReference type="RefSeq" id="WP_407346756.1">
    <property type="nucleotide sequence ID" value="NZ_CP136864.1"/>
</dbReference>